<name>A0ABN8SA69_9CNID</name>
<dbReference type="Pfam" id="PF05192">
    <property type="entry name" value="MutS_III"/>
    <property type="match status" value="1"/>
</dbReference>
<dbReference type="PANTHER" id="PTHR11361">
    <property type="entry name" value="DNA MISMATCH REPAIR PROTEIN MUTS FAMILY MEMBER"/>
    <property type="match status" value="1"/>
</dbReference>
<protein>
    <recommendedName>
        <fullName evidence="2">DNA mismatch repair protein MutS core domain-containing protein</fullName>
    </recommendedName>
</protein>
<dbReference type="Proteomes" id="UP001159427">
    <property type="component" value="Unassembled WGS sequence"/>
</dbReference>
<evidence type="ECO:0000313" key="3">
    <source>
        <dbReference type="EMBL" id="CAH3187701.1"/>
    </source>
</evidence>
<evidence type="ECO:0000256" key="1">
    <source>
        <dbReference type="ARBA" id="ARBA00023204"/>
    </source>
</evidence>
<keyword evidence="1" id="KW-0227">DNA damage</keyword>
<dbReference type="Gene3D" id="1.10.1420.10">
    <property type="match status" value="1"/>
</dbReference>
<reference evidence="3 4" key="1">
    <citation type="submission" date="2022-05" db="EMBL/GenBank/DDBJ databases">
        <authorList>
            <consortium name="Genoscope - CEA"/>
            <person name="William W."/>
        </authorList>
    </citation>
    <scope>NUCLEOTIDE SEQUENCE [LARGE SCALE GENOMIC DNA]</scope>
</reference>
<dbReference type="Gene3D" id="3.30.420.110">
    <property type="entry name" value="MutS, connector domain"/>
    <property type="match status" value="1"/>
</dbReference>
<keyword evidence="1" id="KW-0234">DNA repair</keyword>
<feature type="non-terminal residue" evidence="3">
    <location>
        <position position="1"/>
    </location>
</feature>
<dbReference type="EMBL" id="CALNXI010002441">
    <property type="protein sequence ID" value="CAH3187701.1"/>
    <property type="molecule type" value="Genomic_DNA"/>
</dbReference>
<sequence>RPEDRIRLEKVADQLYEESAVLKQITEFYNQQMPERNHQLCKVNIERESLLNADQETSTALEVLLNLPKSVQMCFAALIQYLQDFKLEKILRLTSNISKFSIQNKFLKLSGQTLRNLEIFKNQTNGSEKSSLFWVINHTATAFGRRLLKKWISRPLRTVRYLVIS</sequence>
<evidence type="ECO:0000259" key="2">
    <source>
        <dbReference type="Pfam" id="PF05192"/>
    </source>
</evidence>
<dbReference type="InterPro" id="IPR007696">
    <property type="entry name" value="DNA_mismatch_repair_MutS_core"/>
</dbReference>
<evidence type="ECO:0000313" key="4">
    <source>
        <dbReference type="Proteomes" id="UP001159427"/>
    </source>
</evidence>
<dbReference type="PANTHER" id="PTHR11361:SF122">
    <property type="entry name" value="DNA MISMATCH REPAIR PROTEIN MSH3"/>
    <property type="match status" value="1"/>
</dbReference>
<comment type="caution">
    <text evidence="3">The sequence shown here is derived from an EMBL/GenBank/DDBJ whole genome shotgun (WGS) entry which is preliminary data.</text>
</comment>
<feature type="domain" description="DNA mismatch repair protein MutS core" evidence="2">
    <location>
        <begin position="112"/>
        <end position="159"/>
    </location>
</feature>
<gene>
    <name evidence="3" type="ORF">PEVE_00017871</name>
</gene>
<keyword evidence="4" id="KW-1185">Reference proteome</keyword>
<accession>A0ABN8SA69</accession>
<dbReference type="InterPro" id="IPR036678">
    <property type="entry name" value="MutS_con_dom_sf"/>
</dbReference>
<proteinExistence type="predicted"/>
<organism evidence="3 4">
    <name type="scientific">Porites evermanni</name>
    <dbReference type="NCBI Taxonomy" id="104178"/>
    <lineage>
        <taxon>Eukaryota</taxon>
        <taxon>Metazoa</taxon>
        <taxon>Cnidaria</taxon>
        <taxon>Anthozoa</taxon>
        <taxon>Hexacorallia</taxon>
        <taxon>Scleractinia</taxon>
        <taxon>Fungiina</taxon>
        <taxon>Poritidae</taxon>
        <taxon>Porites</taxon>
    </lineage>
</organism>
<dbReference type="InterPro" id="IPR045076">
    <property type="entry name" value="MutS"/>
</dbReference>
<dbReference type="SUPFAM" id="SSF48334">
    <property type="entry name" value="DNA repair protein MutS, domain III"/>
    <property type="match status" value="1"/>
</dbReference>
<dbReference type="InterPro" id="IPR036187">
    <property type="entry name" value="DNA_mismatch_repair_MutS_sf"/>
</dbReference>